<accession>X1IUF8</accession>
<proteinExistence type="predicted"/>
<organism evidence="1">
    <name type="scientific">marine sediment metagenome</name>
    <dbReference type="NCBI Taxonomy" id="412755"/>
    <lineage>
        <taxon>unclassified sequences</taxon>
        <taxon>metagenomes</taxon>
        <taxon>ecological metagenomes</taxon>
    </lineage>
</organism>
<gene>
    <name evidence="1" type="ORF">S03H2_29151</name>
</gene>
<evidence type="ECO:0000313" key="1">
    <source>
        <dbReference type="EMBL" id="GAH61173.1"/>
    </source>
</evidence>
<reference evidence="1" key="1">
    <citation type="journal article" date="2014" name="Front. Microbiol.">
        <title>High frequency of phylogenetically diverse reductive dehalogenase-homologous genes in deep subseafloor sedimentary metagenomes.</title>
        <authorList>
            <person name="Kawai M."/>
            <person name="Futagami T."/>
            <person name="Toyoda A."/>
            <person name="Takaki Y."/>
            <person name="Nishi S."/>
            <person name="Hori S."/>
            <person name="Arai W."/>
            <person name="Tsubouchi T."/>
            <person name="Morono Y."/>
            <person name="Uchiyama I."/>
            <person name="Ito T."/>
            <person name="Fujiyama A."/>
            <person name="Inagaki F."/>
            <person name="Takami H."/>
        </authorList>
    </citation>
    <scope>NUCLEOTIDE SEQUENCE</scope>
    <source>
        <strain evidence="1">Expedition CK06-06</strain>
    </source>
</reference>
<name>X1IUF8_9ZZZZ</name>
<dbReference type="AlphaFoldDB" id="X1IUF8"/>
<sequence length="79" mass="9660">MSERDELQRVAHEILRVNATPCIHIPNRAFGKRYKTPGDLKWFPDVLFAYQNRYYFWEFWIRSSGHSDRKEKQWERAGE</sequence>
<protein>
    <submittedName>
        <fullName evidence="1">Uncharacterized protein</fullName>
    </submittedName>
</protein>
<comment type="caution">
    <text evidence="1">The sequence shown here is derived from an EMBL/GenBank/DDBJ whole genome shotgun (WGS) entry which is preliminary data.</text>
</comment>
<dbReference type="EMBL" id="BARU01017581">
    <property type="protein sequence ID" value="GAH61173.1"/>
    <property type="molecule type" value="Genomic_DNA"/>
</dbReference>